<sequence>MPRGRRLSTEEKAQISALNGAGFGFRAIGLQIGRTHCLISAYLRNPGEYNKKKDTGRRRTLTAHDERQICRRASNSCLSLNQIRADLELTVSKSTVWTALHRSEHIVREIMKKAPRLTPLHKAARLDFVRRNMTTDWNTVMIVFYMRVVRMAL</sequence>
<reference evidence="3 4" key="1">
    <citation type="submission" date="2013-12" db="EMBL/GenBank/DDBJ databases">
        <title>Draft genome of the parsitic nematode Ancylostoma duodenale.</title>
        <authorList>
            <person name="Mitreva M."/>
        </authorList>
    </citation>
    <scope>NUCLEOTIDE SEQUENCE [LARGE SCALE GENOMIC DNA]</scope>
    <source>
        <strain evidence="3 4">Zhejiang</strain>
    </source>
</reference>
<dbReference type="GO" id="GO:0005634">
    <property type="term" value="C:nucleus"/>
    <property type="evidence" value="ECO:0007669"/>
    <property type="project" value="UniProtKB-SubCell"/>
</dbReference>
<feature type="domain" description="Transposable element Tc3 transposase-like DNA-binding HTH" evidence="2">
    <location>
        <begin position="64"/>
        <end position="103"/>
    </location>
</feature>
<evidence type="ECO:0000256" key="1">
    <source>
        <dbReference type="ARBA" id="ARBA00004123"/>
    </source>
</evidence>
<dbReference type="InterPro" id="IPR048703">
    <property type="entry name" value="Tnp_Tc3-like_HTH"/>
</dbReference>
<dbReference type="SUPFAM" id="SSF46689">
    <property type="entry name" value="Homeodomain-like"/>
    <property type="match status" value="2"/>
</dbReference>
<organism evidence="3 4">
    <name type="scientific">Ancylostoma duodenale</name>
    <dbReference type="NCBI Taxonomy" id="51022"/>
    <lineage>
        <taxon>Eukaryota</taxon>
        <taxon>Metazoa</taxon>
        <taxon>Ecdysozoa</taxon>
        <taxon>Nematoda</taxon>
        <taxon>Chromadorea</taxon>
        <taxon>Rhabditida</taxon>
        <taxon>Rhabditina</taxon>
        <taxon>Rhabditomorpha</taxon>
        <taxon>Strongyloidea</taxon>
        <taxon>Ancylostomatidae</taxon>
        <taxon>Ancylostomatinae</taxon>
        <taxon>Ancylostoma</taxon>
    </lineage>
</organism>
<proteinExistence type="predicted"/>
<dbReference type="AlphaFoldDB" id="A0A0C2GR50"/>
<dbReference type="Gene3D" id="1.10.10.10">
    <property type="entry name" value="Winged helix-like DNA-binding domain superfamily/Winged helix DNA-binding domain"/>
    <property type="match status" value="1"/>
</dbReference>
<dbReference type="EMBL" id="KN731959">
    <property type="protein sequence ID" value="KIH59436.1"/>
    <property type="molecule type" value="Genomic_DNA"/>
</dbReference>
<comment type="subcellular location">
    <subcellularLocation>
        <location evidence="1">Nucleus</location>
    </subcellularLocation>
</comment>
<dbReference type="Pfam" id="PF21517">
    <property type="entry name" value="HTH_Tnp_Tc3_2_like"/>
    <property type="match status" value="1"/>
</dbReference>
<dbReference type="Proteomes" id="UP000054047">
    <property type="component" value="Unassembled WGS sequence"/>
</dbReference>
<keyword evidence="4" id="KW-1185">Reference proteome</keyword>
<dbReference type="Gene3D" id="1.10.10.60">
    <property type="entry name" value="Homeodomain-like"/>
    <property type="match status" value="1"/>
</dbReference>
<accession>A0A0C2GR50</accession>
<evidence type="ECO:0000313" key="3">
    <source>
        <dbReference type="EMBL" id="KIH59436.1"/>
    </source>
</evidence>
<name>A0A0C2GR50_9BILA</name>
<dbReference type="OrthoDB" id="5823189at2759"/>
<protein>
    <submittedName>
        <fullName evidence="3">Transposase</fullName>
    </submittedName>
</protein>
<evidence type="ECO:0000259" key="2">
    <source>
        <dbReference type="Pfam" id="PF21517"/>
    </source>
</evidence>
<dbReference type="InterPro" id="IPR009057">
    <property type="entry name" value="Homeodomain-like_sf"/>
</dbReference>
<gene>
    <name evidence="3" type="ORF">ANCDUO_10333</name>
</gene>
<evidence type="ECO:0000313" key="4">
    <source>
        <dbReference type="Proteomes" id="UP000054047"/>
    </source>
</evidence>
<dbReference type="InterPro" id="IPR036388">
    <property type="entry name" value="WH-like_DNA-bd_sf"/>
</dbReference>